<dbReference type="SUPFAM" id="SSF53098">
    <property type="entry name" value="Ribonuclease H-like"/>
    <property type="match status" value="1"/>
</dbReference>
<dbReference type="eggNOG" id="COG0817">
    <property type="taxonomic scope" value="Bacteria"/>
</dbReference>
<sequence>MRIDGIILSLDVATNTGWCAGEPGNPNPDFGHFTIPPTGDDVGTYGLKYSAWLKGQLEGLKPALVIFEAPILPKKTTPTTARKLMGLAMLTEMAARHRGITVREGRASTVKKHFTGNGWAKKADTMAIARRYGWAVRTDDEADACALWAYAVCCYAPEHATRFALGPIAARQMF</sequence>
<dbReference type="Proteomes" id="UP000007730">
    <property type="component" value="Chromosome"/>
</dbReference>
<organism evidence="1 2">
    <name type="scientific">Afipia carboxidovorans (strain ATCC 49405 / DSM 1227 / KCTC 32145 / OM5)</name>
    <name type="common">Oligotropha carboxidovorans</name>
    <dbReference type="NCBI Taxonomy" id="504832"/>
    <lineage>
        <taxon>Bacteria</taxon>
        <taxon>Pseudomonadati</taxon>
        <taxon>Pseudomonadota</taxon>
        <taxon>Alphaproteobacteria</taxon>
        <taxon>Hyphomicrobiales</taxon>
        <taxon>Nitrobacteraceae</taxon>
        <taxon>Afipia</taxon>
    </lineage>
</organism>
<dbReference type="STRING" id="504832.OCA5_c24410"/>
<dbReference type="InterPro" id="IPR012337">
    <property type="entry name" value="RNaseH-like_sf"/>
</dbReference>
<dbReference type="KEGG" id="ocg:OCA5_c24410"/>
<dbReference type="Gene3D" id="3.30.420.10">
    <property type="entry name" value="Ribonuclease H-like superfamily/Ribonuclease H"/>
    <property type="match status" value="1"/>
</dbReference>
<dbReference type="AlphaFoldDB" id="B6JE97"/>
<dbReference type="KEGG" id="oca:OCAR_5555"/>
<evidence type="ECO:0000313" key="1">
    <source>
        <dbReference type="EMBL" id="AEI07137.1"/>
    </source>
</evidence>
<protein>
    <submittedName>
        <fullName evidence="1">Uncharacterized protein</fullName>
    </submittedName>
</protein>
<dbReference type="InterPro" id="IPR036397">
    <property type="entry name" value="RNaseH_sf"/>
</dbReference>
<dbReference type="HOGENOM" id="CLU_1538527_0_0_5"/>
<reference evidence="1 2" key="1">
    <citation type="journal article" date="2011" name="J. Bacteriol.">
        <title>Complete genome sequences of the chemolithoautotrophic Oligotropha carboxidovorans strains OM4 and OM5.</title>
        <authorList>
            <person name="Volland S."/>
            <person name="Rachinger M."/>
            <person name="Strittmatter A."/>
            <person name="Daniel R."/>
            <person name="Gottschalk G."/>
            <person name="Meyer O."/>
        </authorList>
    </citation>
    <scope>NUCLEOTIDE SEQUENCE [LARGE SCALE GENOMIC DNA]</scope>
    <source>
        <strain evidence="2">ATCC 49405 / DSM 1227 / KCTC 32145 / OM5</strain>
    </source>
</reference>
<proteinExistence type="predicted"/>
<name>B6JE97_AFIC5</name>
<accession>B6JE97</accession>
<dbReference type="EMBL" id="CP002826">
    <property type="protein sequence ID" value="AEI07137.1"/>
    <property type="molecule type" value="Genomic_DNA"/>
</dbReference>
<gene>
    <name evidence="1" type="ordered locus">OCA5_c24410</name>
</gene>
<keyword evidence="2" id="KW-1185">Reference proteome</keyword>
<evidence type="ECO:0000313" key="2">
    <source>
        <dbReference type="Proteomes" id="UP000007730"/>
    </source>
</evidence>
<dbReference type="RefSeq" id="WP_012562715.1">
    <property type="nucleotide sequence ID" value="NC_011386.1"/>
</dbReference>
<dbReference type="GO" id="GO:0003676">
    <property type="term" value="F:nucleic acid binding"/>
    <property type="evidence" value="ECO:0007669"/>
    <property type="project" value="InterPro"/>
</dbReference>
<dbReference type="OrthoDB" id="7304852at2"/>